<dbReference type="GO" id="GO:0015074">
    <property type="term" value="P:DNA integration"/>
    <property type="evidence" value="ECO:0007669"/>
    <property type="project" value="InterPro"/>
</dbReference>
<dbReference type="PANTHER" id="PTHR47515">
    <property type="entry name" value="LOW CALCIUM RESPONSE LOCUS PROTEIN T"/>
    <property type="match status" value="1"/>
</dbReference>
<dbReference type="Proteomes" id="UP000515977">
    <property type="component" value="Chromosome"/>
</dbReference>
<reference evidence="2 3" key="1">
    <citation type="submission" date="2020-08" db="EMBL/GenBank/DDBJ databases">
        <title>Genome sequence of Thermomonas brevis KACC 16975T.</title>
        <authorList>
            <person name="Hyun D.-W."/>
            <person name="Bae J.-W."/>
        </authorList>
    </citation>
    <scope>NUCLEOTIDE SEQUENCE [LARGE SCALE GENOMIC DNA]</scope>
    <source>
        <strain evidence="2 3">KACC 16975</strain>
    </source>
</reference>
<dbReference type="PANTHER" id="PTHR47515:SF2">
    <property type="entry name" value="INTEGRASE CORE DOMAIN PROTEIN"/>
    <property type="match status" value="1"/>
</dbReference>
<proteinExistence type="predicted"/>
<dbReference type="KEGG" id="tbv:H9L17_10815"/>
<organism evidence="2 3">
    <name type="scientific">Thermomonas brevis</name>
    <dbReference type="NCBI Taxonomy" id="215691"/>
    <lineage>
        <taxon>Bacteria</taxon>
        <taxon>Pseudomonadati</taxon>
        <taxon>Pseudomonadota</taxon>
        <taxon>Gammaproteobacteria</taxon>
        <taxon>Lysobacterales</taxon>
        <taxon>Lysobacteraceae</taxon>
        <taxon>Thermomonas</taxon>
    </lineage>
</organism>
<dbReference type="AlphaFoldDB" id="A0A7G9QQR9"/>
<gene>
    <name evidence="2" type="ORF">H9L17_10815</name>
</gene>
<accession>A0A7G9QQR9</accession>
<dbReference type="EMBL" id="CP060711">
    <property type="protein sequence ID" value="QNN45694.1"/>
    <property type="molecule type" value="Genomic_DNA"/>
</dbReference>
<dbReference type="InterPro" id="IPR001584">
    <property type="entry name" value="Integrase_cat-core"/>
</dbReference>
<dbReference type="Pfam" id="PF13683">
    <property type="entry name" value="rve_3"/>
    <property type="match status" value="1"/>
</dbReference>
<name>A0A7G9QQR9_9GAMM</name>
<sequence length="66" mass="8299">MAIQHIQPNRRAFIERFNRTYRKDVLDRYLFARLDDIREATWHFLIDYNEPREHDAPQSTRHTFYF</sequence>
<evidence type="ECO:0000313" key="3">
    <source>
        <dbReference type="Proteomes" id="UP000515977"/>
    </source>
</evidence>
<evidence type="ECO:0000313" key="2">
    <source>
        <dbReference type="EMBL" id="QNN45694.1"/>
    </source>
</evidence>
<evidence type="ECO:0000259" key="1">
    <source>
        <dbReference type="Pfam" id="PF13683"/>
    </source>
</evidence>
<feature type="domain" description="Integrase catalytic" evidence="1">
    <location>
        <begin position="3"/>
        <end position="56"/>
    </location>
</feature>
<protein>
    <submittedName>
        <fullName evidence="2">Transposase</fullName>
    </submittedName>
</protein>
<keyword evidence="3" id="KW-1185">Reference proteome</keyword>